<dbReference type="InterPro" id="IPR037152">
    <property type="entry name" value="L-asparaginase_N_sf"/>
</dbReference>
<dbReference type="SFLD" id="SFLDS00057">
    <property type="entry name" value="Glutaminase/Asparaginase"/>
    <property type="match status" value="1"/>
</dbReference>
<sequence>MKKIKVLAMGGTISAHHDNRTDLRNYVSGHYTGEDLVQAIPEIQEVANVTIEQLSNVSSTLINSTHWLALKENIEKSLNDEDYDGIVITHGTNTLEETAYFLHLTVNTTKPIILTGAQRPFSGLSSDVDLNLLNAVRVASADISCGKGVLVVLNDQISCARDVSKTNTYRLETFQSGELGYLGFIDPDQTVQFYRAPIRKHTNKSEFSTLKIDKLPTVDIVYSYAGATGTMIEALINANVDGIVMAGTGAGRCSDAEEIALQKARKKGIQVVMGSRVGSGRVVSIEQYKYLEAPTADNLSTQKARILLMLALLKYEDYAEIQKVFDTY</sequence>
<protein>
    <recommendedName>
        <fullName evidence="9">L-asparaginase</fullName>
    </recommendedName>
</protein>
<dbReference type="PIRSF" id="PIRSF001220">
    <property type="entry name" value="L-ASNase_gatD"/>
    <property type="match status" value="1"/>
</dbReference>
<organism evidence="7 8">
    <name type="scientific">Sporosarcina ureilytica</name>
    <dbReference type="NCBI Taxonomy" id="298596"/>
    <lineage>
        <taxon>Bacteria</taxon>
        <taxon>Bacillati</taxon>
        <taxon>Bacillota</taxon>
        <taxon>Bacilli</taxon>
        <taxon>Bacillales</taxon>
        <taxon>Caryophanaceae</taxon>
        <taxon>Sporosarcina</taxon>
    </lineage>
</organism>
<dbReference type="CDD" id="cd08964">
    <property type="entry name" value="L-asparaginase_II"/>
    <property type="match status" value="1"/>
</dbReference>
<dbReference type="NCBIfam" id="TIGR00520">
    <property type="entry name" value="asnASE_II"/>
    <property type="match status" value="1"/>
</dbReference>
<dbReference type="InterPro" id="IPR006034">
    <property type="entry name" value="Asparaginase/glutaminase-like"/>
</dbReference>
<dbReference type="InterPro" id="IPR036152">
    <property type="entry name" value="Asp/glu_Ase-like_sf"/>
</dbReference>
<dbReference type="AlphaFoldDB" id="A0A1D8JCL1"/>
<dbReference type="PROSITE" id="PS51732">
    <property type="entry name" value="ASN_GLN_ASE_3"/>
    <property type="match status" value="1"/>
</dbReference>
<dbReference type="Gene3D" id="3.40.50.1170">
    <property type="entry name" value="L-asparaginase, N-terminal domain"/>
    <property type="match status" value="1"/>
</dbReference>
<dbReference type="InterPro" id="IPR027474">
    <property type="entry name" value="L-asparaginase_N"/>
</dbReference>
<keyword evidence="8" id="KW-1185">Reference proteome</keyword>
<reference evidence="7 8" key="1">
    <citation type="submission" date="2016-09" db="EMBL/GenBank/DDBJ databases">
        <title>Complete genome sequence of the Lysinibacillus sphaericus LMG 22257, a specie of Bacillus with ureolytic activity that can effectively biodeposit calcium carbonate.</title>
        <authorList>
            <person name="Yan W."/>
        </authorList>
    </citation>
    <scope>NUCLEOTIDE SEQUENCE [LARGE SCALE GENOMIC DNA]</scope>
    <source>
        <strain evidence="7 8">LMG 22257</strain>
    </source>
</reference>
<dbReference type="GO" id="GO:0004067">
    <property type="term" value="F:asparaginase activity"/>
    <property type="evidence" value="ECO:0007669"/>
    <property type="project" value="UniProtKB-UniRule"/>
</dbReference>
<dbReference type="Proteomes" id="UP000185746">
    <property type="component" value="Chromosome"/>
</dbReference>
<evidence type="ECO:0000256" key="4">
    <source>
        <dbReference type="RuleBase" id="RU004456"/>
    </source>
</evidence>
<dbReference type="Pfam" id="PF17763">
    <property type="entry name" value="Asparaginase_C"/>
    <property type="match status" value="1"/>
</dbReference>
<dbReference type="InterPro" id="IPR027473">
    <property type="entry name" value="L-asparaginase_C"/>
</dbReference>
<feature type="domain" description="L-asparaginase N-terminal" evidence="5">
    <location>
        <begin position="3"/>
        <end position="197"/>
    </location>
</feature>
<evidence type="ECO:0008006" key="9">
    <source>
        <dbReference type="Google" id="ProtNLM"/>
    </source>
</evidence>
<evidence type="ECO:0000256" key="1">
    <source>
        <dbReference type="ARBA" id="ARBA00010518"/>
    </source>
</evidence>
<dbReference type="GO" id="GO:0006528">
    <property type="term" value="P:asparagine metabolic process"/>
    <property type="evidence" value="ECO:0007669"/>
    <property type="project" value="InterPro"/>
</dbReference>
<dbReference type="InterPro" id="IPR004550">
    <property type="entry name" value="AsnASE_II"/>
</dbReference>
<name>A0A1D8JCL1_9BACL</name>
<evidence type="ECO:0000259" key="5">
    <source>
        <dbReference type="Pfam" id="PF00710"/>
    </source>
</evidence>
<gene>
    <name evidence="7" type="ORF">BI350_01765</name>
</gene>
<dbReference type="SUPFAM" id="SSF53774">
    <property type="entry name" value="Glutaminase/Asparaginase"/>
    <property type="match status" value="1"/>
</dbReference>
<proteinExistence type="inferred from homology"/>
<dbReference type="EMBL" id="CP017560">
    <property type="protein sequence ID" value="AOV06457.1"/>
    <property type="molecule type" value="Genomic_DNA"/>
</dbReference>
<dbReference type="Pfam" id="PF00710">
    <property type="entry name" value="Asparaginase"/>
    <property type="match status" value="1"/>
</dbReference>
<dbReference type="SMART" id="SM00870">
    <property type="entry name" value="Asparaginase"/>
    <property type="match status" value="1"/>
</dbReference>
<feature type="active site" description="O-isoaspartyl threonine intermediate" evidence="3">
    <location>
        <position position="12"/>
    </location>
</feature>
<comment type="similarity">
    <text evidence="1 4">Belongs to the asparaginase 1 family.</text>
</comment>
<evidence type="ECO:0000256" key="3">
    <source>
        <dbReference type="PIRSR" id="PIRSR001220-1"/>
    </source>
</evidence>
<dbReference type="PRINTS" id="PR00139">
    <property type="entry name" value="ASNGLNASE"/>
</dbReference>
<dbReference type="InterPro" id="IPR040919">
    <property type="entry name" value="Asparaginase_C"/>
</dbReference>
<evidence type="ECO:0000256" key="2">
    <source>
        <dbReference type="ARBA" id="ARBA00022801"/>
    </source>
</evidence>
<feature type="domain" description="Asparaginase/glutaminase C-terminal" evidence="6">
    <location>
        <begin position="218"/>
        <end position="325"/>
    </location>
</feature>
<dbReference type="PANTHER" id="PTHR11707">
    <property type="entry name" value="L-ASPARAGINASE"/>
    <property type="match status" value="1"/>
</dbReference>
<keyword evidence="2" id="KW-0378">Hydrolase</keyword>
<dbReference type="RefSeq" id="WP_075526562.1">
    <property type="nucleotide sequence ID" value="NZ_CP017560.1"/>
</dbReference>
<dbReference type="KEGG" id="surl:BI350_01765"/>
<dbReference type="PANTHER" id="PTHR11707:SF28">
    <property type="entry name" value="60 KDA LYSOPHOSPHOLIPASE"/>
    <property type="match status" value="1"/>
</dbReference>
<evidence type="ECO:0000259" key="6">
    <source>
        <dbReference type="Pfam" id="PF17763"/>
    </source>
</evidence>
<dbReference type="PIRSF" id="PIRSF500176">
    <property type="entry name" value="L_ASNase"/>
    <property type="match status" value="1"/>
</dbReference>
<evidence type="ECO:0000313" key="8">
    <source>
        <dbReference type="Proteomes" id="UP000185746"/>
    </source>
</evidence>
<accession>A0A1D8JCL1</accession>
<dbReference type="FunFam" id="3.40.50.1170:FF:000001">
    <property type="entry name" value="L-asparaginase 2"/>
    <property type="match status" value="1"/>
</dbReference>
<dbReference type="Gene3D" id="3.40.50.40">
    <property type="match status" value="1"/>
</dbReference>
<evidence type="ECO:0000313" key="7">
    <source>
        <dbReference type="EMBL" id="AOV06457.1"/>
    </source>
</evidence>